<gene>
    <name evidence="2" type="ORF">CLO192961_LOCUS315794</name>
</gene>
<protein>
    <recommendedName>
        <fullName evidence="4">Heterokaryon incompatibility domain-containing protein</fullName>
    </recommendedName>
</protein>
<comment type="caution">
    <text evidence="2">The sequence shown here is derived from an EMBL/GenBank/DDBJ whole genome shotgun (WGS) entry which is preliminary data.</text>
</comment>
<keyword evidence="3" id="KW-1185">Reference proteome</keyword>
<feature type="compositionally biased region" description="Low complexity" evidence="1">
    <location>
        <begin position="12"/>
        <end position="22"/>
    </location>
</feature>
<dbReference type="Proteomes" id="UP000766486">
    <property type="component" value="Unassembled WGS sequence"/>
</dbReference>
<name>A0ABY6UP58_BIOOC</name>
<evidence type="ECO:0008006" key="4">
    <source>
        <dbReference type="Google" id="ProtNLM"/>
    </source>
</evidence>
<reference evidence="2 3" key="1">
    <citation type="submission" date="2019-06" db="EMBL/GenBank/DDBJ databases">
        <authorList>
            <person name="Broberg M."/>
        </authorList>
    </citation>
    <scope>NUCLEOTIDE SEQUENCE [LARGE SCALE GENOMIC DNA]</scope>
</reference>
<evidence type="ECO:0000313" key="2">
    <source>
        <dbReference type="EMBL" id="VUC31940.1"/>
    </source>
</evidence>
<dbReference type="EMBL" id="CABFNS010000837">
    <property type="protein sequence ID" value="VUC31940.1"/>
    <property type="molecule type" value="Genomic_DNA"/>
</dbReference>
<proteinExistence type="predicted"/>
<evidence type="ECO:0000256" key="1">
    <source>
        <dbReference type="SAM" id="MobiDB-lite"/>
    </source>
</evidence>
<feature type="region of interest" description="Disordered" evidence="1">
    <location>
        <begin position="1"/>
        <end position="31"/>
    </location>
</feature>
<evidence type="ECO:0000313" key="3">
    <source>
        <dbReference type="Proteomes" id="UP000766486"/>
    </source>
</evidence>
<accession>A0ABY6UP58</accession>
<sequence>MSLPQPERVKSRLPSRLSQRSPATSDGTTAPAIPVQLIHQTLSVILLWHPGQPTSGLAWTENAYLALIGIAASQLELFHTGVTELADQGLTKFLHDLHMDCDTASYESWRHIVTGLWRNENEESKKGRGTHSIQRLLNATHLSTPPKDCMGTVCALGLMPSDLPSAPEVWREHPINPLFLLKRRYPRVRFDEISTAFDTEVDEKAFHAWDQRMNAIMQCMGPITSQPILLEDAYGAIQPGVTYAEFFKSLACAICNLGETRAEPFRLDEALLNVARSYAQARTKGLPAGTPENVIADLHCELIRLVFVQLNKANLATKTCQFKAFARVSYLQAKATFVCPRKFFLVLIPLFGLAGGRVKINDRVMLWEPGTGFILDEGVPTFTENEISYIGIYICKV</sequence>
<organism evidence="2 3">
    <name type="scientific">Bionectria ochroleuca</name>
    <name type="common">Gliocladium roseum</name>
    <dbReference type="NCBI Taxonomy" id="29856"/>
    <lineage>
        <taxon>Eukaryota</taxon>
        <taxon>Fungi</taxon>
        <taxon>Dikarya</taxon>
        <taxon>Ascomycota</taxon>
        <taxon>Pezizomycotina</taxon>
        <taxon>Sordariomycetes</taxon>
        <taxon>Hypocreomycetidae</taxon>
        <taxon>Hypocreales</taxon>
        <taxon>Bionectriaceae</taxon>
        <taxon>Clonostachys</taxon>
    </lineage>
</organism>